<proteinExistence type="predicted"/>
<evidence type="ECO:0000313" key="2">
    <source>
        <dbReference type="Proteomes" id="UP000017670"/>
    </source>
</evidence>
<name>N9FFD9_9GAMM</name>
<organism evidence="1 2">
    <name type="scientific">Acinetobacter beijerinckii CIP 110307</name>
    <dbReference type="NCBI Taxonomy" id="1217648"/>
    <lineage>
        <taxon>Bacteria</taxon>
        <taxon>Pseudomonadati</taxon>
        <taxon>Pseudomonadota</taxon>
        <taxon>Gammaproteobacteria</taxon>
        <taxon>Moraxellales</taxon>
        <taxon>Moraxellaceae</taxon>
        <taxon>Acinetobacter</taxon>
    </lineage>
</organism>
<keyword evidence="2" id="KW-1185">Reference proteome</keyword>
<comment type="caution">
    <text evidence="1">The sequence shown here is derived from an EMBL/GenBank/DDBJ whole genome shotgun (WGS) entry which is preliminary data.</text>
</comment>
<dbReference type="HOGENOM" id="CLU_151724_0_0_6"/>
<sequence length="158" mass="18230">MLMILGRLLGCYAILLQIAVFLQPLLPEQYQISPVCETVAQAFKFDHSVHANHHATDVSSHQHDEKHSSHFHHIEQSNNLIDQIKPSNHHHHDPGHQCQYCVVYSHVLPLPDIDLTQVLVRIQVRFLAFIENYFHVFFDLQQLFLIPQGRAPPLLPSL</sequence>
<dbReference type="AlphaFoldDB" id="N9FFD9"/>
<dbReference type="eggNOG" id="ENOG5031RAD">
    <property type="taxonomic scope" value="Bacteria"/>
</dbReference>
<protein>
    <recommendedName>
        <fullName evidence="3">DUF2946 domain-containing protein</fullName>
    </recommendedName>
</protein>
<evidence type="ECO:0000313" key="1">
    <source>
        <dbReference type="EMBL" id="ENW03559.1"/>
    </source>
</evidence>
<dbReference type="PATRIC" id="fig|1217648.3.peg.2873"/>
<reference evidence="1 2" key="1">
    <citation type="submission" date="2013-02" db="EMBL/GenBank/DDBJ databases">
        <title>The Genome Sequence of Acinetobacter beijerinckii CIP 110307.</title>
        <authorList>
            <consortium name="The Broad Institute Genome Sequencing Platform"/>
            <consortium name="The Broad Institute Genome Sequencing Center for Infectious Disease"/>
            <person name="Cerqueira G."/>
            <person name="Feldgarden M."/>
            <person name="Courvalin P."/>
            <person name="Perichon B."/>
            <person name="Grillot-Courvalin C."/>
            <person name="Clermont D."/>
            <person name="Rocha E."/>
            <person name="Yoon E.-J."/>
            <person name="Nemec A."/>
            <person name="Walker B."/>
            <person name="Young S.K."/>
            <person name="Zeng Q."/>
            <person name="Gargeya S."/>
            <person name="Fitzgerald M."/>
            <person name="Haas B."/>
            <person name="Abouelleil A."/>
            <person name="Alvarado L."/>
            <person name="Arachchi H.M."/>
            <person name="Berlin A.M."/>
            <person name="Chapman S.B."/>
            <person name="Dewar J."/>
            <person name="Goldberg J."/>
            <person name="Griggs A."/>
            <person name="Gujja S."/>
            <person name="Hansen M."/>
            <person name="Howarth C."/>
            <person name="Imamovic A."/>
            <person name="Larimer J."/>
            <person name="McCowan C."/>
            <person name="Murphy C."/>
            <person name="Neiman D."/>
            <person name="Pearson M."/>
            <person name="Priest M."/>
            <person name="Roberts A."/>
            <person name="Saif S."/>
            <person name="Shea T."/>
            <person name="Sisk P."/>
            <person name="Sykes S."/>
            <person name="Wortman J."/>
            <person name="Nusbaum C."/>
            <person name="Birren B."/>
        </authorList>
    </citation>
    <scope>NUCLEOTIDE SEQUENCE [LARGE SCALE GENOMIC DNA]</scope>
    <source>
        <strain evidence="1 2">CIP 110307</strain>
    </source>
</reference>
<gene>
    <name evidence="1" type="ORF">F933_02953</name>
</gene>
<dbReference type="Proteomes" id="UP000017670">
    <property type="component" value="Unassembled WGS sequence"/>
</dbReference>
<evidence type="ECO:0008006" key="3">
    <source>
        <dbReference type="Google" id="ProtNLM"/>
    </source>
</evidence>
<dbReference type="EMBL" id="APQL01000011">
    <property type="protein sequence ID" value="ENW03559.1"/>
    <property type="molecule type" value="Genomic_DNA"/>
</dbReference>
<accession>N9FFD9</accession>
<dbReference type="STRING" id="262668.GCA_000931715_02675"/>